<dbReference type="Proteomes" id="UP001063698">
    <property type="component" value="Chromosome"/>
</dbReference>
<organism evidence="1 2">
    <name type="scientific">Ignicoccus pacificus DSM 13166</name>
    <dbReference type="NCBI Taxonomy" id="940294"/>
    <lineage>
        <taxon>Archaea</taxon>
        <taxon>Thermoproteota</taxon>
        <taxon>Thermoprotei</taxon>
        <taxon>Desulfurococcales</taxon>
        <taxon>Desulfurococcaceae</taxon>
        <taxon>Ignicoccus</taxon>
    </lineage>
</organism>
<reference evidence="1" key="1">
    <citation type="submission" date="2013-11" db="EMBL/GenBank/DDBJ databases">
        <title>Comparative genomics of Ignicoccus.</title>
        <authorList>
            <person name="Podar M."/>
        </authorList>
    </citation>
    <scope>NUCLEOTIDE SEQUENCE</scope>
    <source>
        <strain evidence="1">DSM 13166</strain>
    </source>
</reference>
<evidence type="ECO:0000313" key="2">
    <source>
        <dbReference type="Proteomes" id="UP001063698"/>
    </source>
</evidence>
<protein>
    <submittedName>
        <fullName evidence="1">Uncharacterized protein</fullName>
    </submittedName>
</protein>
<dbReference type="EMBL" id="CP006868">
    <property type="protein sequence ID" value="UXD21180.1"/>
    <property type="molecule type" value="Genomic_DNA"/>
</dbReference>
<sequence>MGAISELFKNLDTIKDKGRKAMPFATGFILVNPTHRGDPAKIEEIKKHLESLGFELYDLGTDLYIVYYVEAETVNQLEDLIKAAEAHPGVAKAYVSYGFLQDKALEDAINEMLLNGEIALDEDAKNYIKTILEQMRGGY</sequence>
<evidence type="ECO:0000313" key="1">
    <source>
        <dbReference type="EMBL" id="UXD21180.1"/>
    </source>
</evidence>
<proteinExistence type="predicted"/>
<keyword evidence="2" id="KW-1185">Reference proteome</keyword>
<gene>
    <name evidence="1" type="ORF">IPA_00905</name>
</gene>
<dbReference type="AlphaFoldDB" id="A0A977PKD7"/>
<dbReference type="KEGG" id="ipc:IPA_00905"/>
<name>A0A977PKD7_9CREN</name>
<accession>A0A977PKD7</accession>